<dbReference type="Proteomes" id="UP000652761">
    <property type="component" value="Unassembled WGS sequence"/>
</dbReference>
<proteinExistence type="predicted"/>
<protein>
    <submittedName>
        <fullName evidence="1">Uncharacterized protein</fullName>
    </submittedName>
</protein>
<evidence type="ECO:0000313" key="1">
    <source>
        <dbReference type="EMBL" id="MQL78193.1"/>
    </source>
</evidence>
<organism evidence="1 2">
    <name type="scientific">Colocasia esculenta</name>
    <name type="common">Wild taro</name>
    <name type="synonym">Arum esculentum</name>
    <dbReference type="NCBI Taxonomy" id="4460"/>
    <lineage>
        <taxon>Eukaryota</taxon>
        <taxon>Viridiplantae</taxon>
        <taxon>Streptophyta</taxon>
        <taxon>Embryophyta</taxon>
        <taxon>Tracheophyta</taxon>
        <taxon>Spermatophyta</taxon>
        <taxon>Magnoliopsida</taxon>
        <taxon>Liliopsida</taxon>
        <taxon>Araceae</taxon>
        <taxon>Aroideae</taxon>
        <taxon>Colocasieae</taxon>
        <taxon>Colocasia</taxon>
    </lineage>
</organism>
<sequence length="120" mass="12557">MGSECELQESVAAIAGCACFERGCCFARAAVDIVFGLRIRVGVSQRLREPTGGVAFTGAGLLHVDLGGGFPVALVGPRVSLGSGGLLHFSRPVGFSRWWSGRRAALDLCSCFISVRLPTS</sequence>
<dbReference type="EMBL" id="NMUH01000387">
    <property type="protein sequence ID" value="MQL78193.1"/>
    <property type="molecule type" value="Genomic_DNA"/>
</dbReference>
<evidence type="ECO:0000313" key="2">
    <source>
        <dbReference type="Proteomes" id="UP000652761"/>
    </source>
</evidence>
<reference evidence="1" key="1">
    <citation type="submission" date="2017-07" db="EMBL/GenBank/DDBJ databases">
        <title>Taro Niue Genome Assembly and Annotation.</title>
        <authorList>
            <person name="Atibalentja N."/>
            <person name="Keating K."/>
            <person name="Fields C.J."/>
        </authorList>
    </citation>
    <scope>NUCLEOTIDE SEQUENCE</scope>
    <source>
        <strain evidence="1">Niue_2</strain>
        <tissue evidence="1">Leaf</tissue>
    </source>
</reference>
<dbReference type="AlphaFoldDB" id="A0A843UA37"/>
<name>A0A843UA37_COLES</name>
<gene>
    <name evidence="1" type="ORF">Taro_010606</name>
</gene>
<accession>A0A843UA37</accession>
<comment type="caution">
    <text evidence="1">The sequence shown here is derived from an EMBL/GenBank/DDBJ whole genome shotgun (WGS) entry which is preliminary data.</text>
</comment>
<keyword evidence="2" id="KW-1185">Reference proteome</keyword>